<comment type="caution">
    <text evidence="1">The sequence shown here is derived from an EMBL/GenBank/DDBJ whole genome shotgun (WGS) entry which is preliminary data.</text>
</comment>
<organism evidence="1 2">
    <name type="scientific">Coemansia aciculifera</name>
    <dbReference type="NCBI Taxonomy" id="417176"/>
    <lineage>
        <taxon>Eukaryota</taxon>
        <taxon>Fungi</taxon>
        <taxon>Fungi incertae sedis</taxon>
        <taxon>Zoopagomycota</taxon>
        <taxon>Kickxellomycotina</taxon>
        <taxon>Kickxellomycetes</taxon>
        <taxon>Kickxellales</taxon>
        <taxon>Kickxellaceae</taxon>
        <taxon>Coemansia</taxon>
    </lineage>
</organism>
<sequence length="1890" mass="198392">MSQFSGPTLKSPPSRRGTPSSNDPIPFFSEQSAASGGGFNTSYPNNSLQRASTGLTSYQQPQQPQQPHWPPSQYQQQPEYGQMPHREIPPRCATGPAMEYPYSQSYQSYGFTHRAAPVTVPTMDPYRSASVVYNGTQYGTSFGHQPAQTSGAVGLTPADGATFFDQLASTVEPPPVSDGRLASSMNQAVGSTSDYYAAQYTEQSAQMSAVNGVDSYGTGAAVDATAYAADVRAPAANTTTTEGTAQSGVVYDQSVGQYYDTNSGQYYDDSTGAWYYPQIAATSAAEAYTRGTTDASVIAAVHSAVLEPISGADGVAFFDNLGPAVAEVSYSEAAQVPTMPDTNYALGPDAAAEPSHEPLPCGTGQDESSVLLSAQSEQLAIGTTTVGESADVTATTASDGAEAIASQECYDYQVSAGASIDPEAPYHQEGLDYEGGAAQISYDIVDQSSEANSERATSGVVQTSDGGEFAPNSSPEKNTSPIAASESAVAVTAFADVALSTSAHDLALVNQSYTEQHALPDNLYNNEPATQIQHAGQPLSSVSLSSQPLDLDLPTDFGLSGSAATSETMGRSIAAVSRPLLPTPSLSTNWSLQAEQDSASSVVDTVVDAHMSDVVTTSATEGSQANDVPLADHYNSTYDESSAFYYGQQYDNNHYNLMSTAATANLAAAEVGYESLNAQYTQDSHNGTGAEFTTEYPAYDGATGYGETFQSDGAQAVEASFQPRTQFQPPTANAGYTDTSAYANYDSYTGAHASDAMDVPRSEYDLNAYQPNQGSYAEQHASGEQYRGDVYMTHDGGLGNGLQENMQYEAAASASYGVPIAATIDPNQHSYRTASSLSGVALPPPPVLFDFQSHSERTSTDISFYDRDAPLAAMAATGEYEQQQQQGSGLHDPLGRLSACRPVVSFGFGGRLVTMFPRQVQRFNIYDSGKASKVAAGMLQVSQLADHIRTDHFAHSTPLLTGETNRAALLKRRDVAVACAKTWLSSTLQTESPSQDERALCDVLIAILGAFNSVDASQLEFSAVLEVLQPLVAKSLRAVNDEDLSDLAPPISHGSKEQLDGIEALLLKGKRIDAIDTACAQGLWTHALIIASCTGKQHWQSVVSAYTSSILQGGHPTLGIQYRMFSGLGAEALDDPGLRQANQTLTSRGSEFVTAADIGDSAGVQANGQSVHSGGVFADSRPNRESADHAAADWARVLSLMLANRTPGDQAAILRLGDRLRDSGQTLAAHICYALTLQVKDIFLPESSETLPRAILLGTSEIICSRTSGTTFEMAHNRYTHFYRNSSAIFLTELYEVAFALKATASGDTQLAGNSAGASAGAAGAGAATAGSGASSANGARPAMLLCLPHLQAYKLYHAWWLVDCGQAALASRYCDAVLGILATLPQGVPVPYIHVSLVQELRNLRDRLSGSGMTSIKAAEIVGDDAAVSSAGSKSWLARAMPRPSFTSLMSAFDSSIDKFITGADGNRISLESSTVPGKYELGPDRTTQQQQKQSHEAERHAGPQRPLGAVNWDGRTPSPRILAANMASGVGEASRYPDAYVPTFGSPRQSLDGRPSGLGTRDGSVSGRGSVPPRMYTPINNAQLPDQMTTTQPTAQPQWGDPRSGPYGINQGECAAPRASFGDGSRVSTSSMNHYGGEVAGSSAALPAHSEPAIVDDEEEDMFGFSRKQPSAKPEQGSARPSVDAMASSPRTSTDASNDKASGKGDAQADAKSGNGVLGILKSFWGGRKNQANLGQESNFVYDPVQKRWVDKNASGEQQDVGPPPPPPPSAMRFQPQSSSVPPPASAGMYQQHNVSGVAYGLAATTGSSPLGVDGSMAAPHFHGSMSGGRSHSEMPPPVAASADLSRVGSPASMISAMGASGTPPASASARGGKRRAARTKYVDLLNQ</sequence>
<name>A0ACC1M592_9FUNG</name>
<dbReference type="EMBL" id="JANBVB010000210">
    <property type="protein sequence ID" value="KAJ2896284.1"/>
    <property type="molecule type" value="Genomic_DNA"/>
</dbReference>
<gene>
    <name evidence="1" type="ORF">IWW38_002070</name>
</gene>
<accession>A0ACC1M592</accession>
<keyword evidence="2" id="KW-1185">Reference proteome</keyword>
<dbReference type="Proteomes" id="UP001139981">
    <property type="component" value="Unassembled WGS sequence"/>
</dbReference>
<reference evidence="1" key="1">
    <citation type="submission" date="2022-07" db="EMBL/GenBank/DDBJ databases">
        <title>Phylogenomic reconstructions and comparative analyses of Kickxellomycotina fungi.</title>
        <authorList>
            <person name="Reynolds N.K."/>
            <person name="Stajich J.E."/>
            <person name="Barry K."/>
            <person name="Grigoriev I.V."/>
            <person name="Crous P."/>
            <person name="Smith M.E."/>
        </authorList>
    </citation>
    <scope>NUCLEOTIDE SEQUENCE</scope>
    <source>
        <strain evidence="1">CBS 190363</strain>
    </source>
</reference>
<evidence type="ECO:0000313" key="2">
    <source>
        <dbReference type="Proteomes" id="UP001139981"/>
    </source>
</evidence>
<evidence type="ECO:0000313" key="1">
    <source>
        <dbReference type="EMBL" id="KAJ2896284.1"/>
    </source>
</evidence>
<protein>
    <submittedName>
        <fullName evidence="1">Uncharacterized protein</fullName>
    </submittedName>
</protein>
<proteinExistence type="predicted"/>